<keyword evidence="2" id="KW-1185">Reference proteome</keyword>
<dbReference type="GO" id="GO:0016787">
    <property type="term" value="F:hydrolase activity"/>
    <property type="evidence" value="ECO:0007669"/>
    <property type="project" value="UniProtKB-KW"/>
</dbReference>
<dbReference type="SUPFAM" id="SSF88713">
    <property type="entry name" value="Glycoside hydrolase/deacetylase"/>
    <property type="match status" value="1"/>
</dbReference>
<organism evidence="1 2">
    <name type="scientific">Rubellicoccus peritrichatus</name>
    <dbReference type="NCBI Taxonomy" id="3080537"/>
    <lineage>
        <taxon>Bacteria</taxon>
        <taxon>Pseudomonadati</taxon>
        <taxon>Verrucomicrobiota</taxon>
        <taxon>Opitutia</taxon>
        <taxon>Puniceicoccales</taxon>
        <taxon>Cerasicoccaceae</taxon>
        <taxon>Rubellicoccus</taxon>
    </lineage>
</organism>
<evidence type="ECO:0000313" key="2">
    <source>
        <dbReference type="Proteomes" id="UP001304300"/>
    </source>
</evidence>
<dbReference type="EC" id="3.-.-.-" evidence="1"/>
<proteinExistence type="predicted"/>
<keyword evidence="1" id="KW-0378">Hydrolase</keyword>
<dbReference type="Proteomes" id="UP001304300">
    <property type="component" value="Chromosome"/>
</dbReference>
<protein>
    <submittedName>
        <fullName evidence="1">Polysaccharide deacetylase family protein</fullName>
        <ecNumber evidence="1">3.-.-.-</ecNumber>
    </submittedName>
</protein>
<sequence>MNRILLAGVSITTLLVSSLIGVQAADRVWRWSWPEFNGPEPVAEVCDFKYGKRWVYSVDIDDTPLSNYTISFPVLSEYHFTDAPPGIAGGNRKPFVGNAAIYAARINPTDEIYNWNLLSWGQIQEMCEAGWGIANHAYTSAAYGLTEEQLREEIYWNQVLIGWYTPNRRATNYFVYPSGDTAYRPYLADYGILAGGIQGGPPTNINSSNLDWTDLKRINLDEPVWSQSDDPYVWFPDPPKDGDVFVDFTHWMETDPEHPNRVRWSERLGMIESLYGEHGADDVWSTSIDEAVAYDVARHNASVDVSNNQVTLTLGGNAPSTSLTLKITGIPESVPLTAPKDGLLYRQGDVVWVTTPSLGGPVGSRLPSPNLRCIYNGPVKDLDWPETVELAGVRILQHGGKADETISVDVVEPDGELLEIGSSTGTLWAVWMLFASVPNEKPWSAKGLRVTGNTNAHKKMEVWAVDPINAWRENYFQNRDSSGDAEDYADCDGDQFSNFAEYAFCSDPRDSSSRPIALAVEPTSDKALGIEILCRAGLVVPTYTAEYSLDMKKWTVGGELDGAPFDNGDGTLTARFRSPAALHRFLRVFAN</sequence>
<reference evidence="1 2" key="1">
    <citation type="submission" date="2023-10" db="EMBL/GenBank/DDBJ databases">
        <title>Rubellicoccus peritrichatus gen. nov., sp. nov., isolated from an algae of coral reef tank.</title>
        <authorList>
            <person name="Luo J."/>
        </authorList>
    </citation>
    <scope>NUCLEOTIDE SEQUENCE [LARGE SCALE GENOMIC DNA]</scope>
    <source>
        <strain evidence="1 2">CR14</strain>
    </source>
</reference>
<dbReference type="Gene3D" id="3.20.20.370">
    <property type="entry name" value="Glycoside hydrolase/deacetylase"/>
    <property type="match status" value="1"/>
</dbReference>
<accession>A0AAQ3QQ17</accession>
<evidence type="ECO:0000313" key="1">
    <source>
        <dbReference type="EMBL" id="WOO39728.1"/>
    </source>
</evidence>
<dbReference type="RefSeq" id="WP_317831724.1">
    <property type="nucleotide sequence ID" value="NZ_CP136920.1"/>
</dbReference>
<dbReference type="CDD" id="cd10918">
    <property type="entry name" value="CE4_NodB_like_5s_6s"/>
    <property type="match status" value="1"/>
</dbReference>
<dbReference type="GO" id="GO:0005975">
    <property type="term" value="P:carbohydrate metabolic process"/>
    <property type="evidence" value="ECO:0007669"/>
    <property type="project" value="InterPro"/>
</dbReference>
<dbReference type="InterPro" id="IPR011330">
    <property type="entry name" value="Glyco_hydro/deAcase_b/a-brl"/>
</dbReference>
<dbReference type="AlphaFoldDB" id="A0AAQ3QQ17"/>
<name>A0AAQ3QQ17_9BACT</name>
<gene>
    <name evidence="1" type="ORF">RZN69_13980</name>
</gene>
<dbReference type="KEGG" id="puo:RZN69_13980"/>
<dbReference type="EMBL" id="CP136920">
    <property type="protein sequence ID" value="WOO39728.1"/>
    <property type="molecule type" value="Genomic_DNA"/>
</dbReference>